<sequence length="150" mass="16230">MSSNQDRPPPAEHVQFSHPSSPLVPSISISSVSPLPIFVKLAPSSFPLVSSLLKTELAAMSPVIPSPLPQSRSSSGFSTSLIIYPLACIGLIFLSLRLRSMYYTVTHVVSRLRSMVEPVEPADPDKPEVIVSPHKFHNLVTGDGFLVITL</sequence>
<gene>
    <name evidence="3" type="ORF">SISNIDRAFT_485475</name>
</gene>
<keyword evidence="4" id="KW-1185">Reference proteome</keyword>
<evidence type="ECO:0000256" key="2">
    <source>
        <dbReference type="SAM" id="Phobius"/>
    </source>
</evidence>
<evidence type="ECO:0000313" key="3">
    <source>
        <dbReference type="EMBL" id="KZS93882.1"/>
    </source>
</evidence>
<protein>
    <submittedName>
        <fullName evidence="3">Uncharacterized protein</fullName>
    </submittedName>
</protein>
<reference evidence="3 4" key="1">
    <citation type="journal article" date="2016" name="Mol. Biol. Evol.">
        <title>Comparative Genomics of Early-Diverging Mushroom-Forming Fungi Provides Insights into the Origins of Lignocellulose Decay Capabilities.</title>
        <authorList>
            <person name="Nagy L.G."/>
            <person name="Riley R."/>
            <person name="Tritt A."/>
            <person name="Adam C."/>
            <person name="Daum C."/>
            <person name="Floudas D."/>
            <person name="Sun H."/>
            <person name="Yadav J.S."/>
            <person name="Pangilinan J."/>
            <person name="Larsson K.H."/>
            <person name="Matsuura K."/>
            <person name="Barry K."/>
            <person name="Labutti K."/>
            <person name="Kuo R."/>
            <person name="Ohm R.A."/>
            <person name="Bhattacharya S.S."/>
            <person name="Shirouzu T."/>
            <person name="Yoshinaga Y."/>
            <person name="Martin F.M."/>
            <person name="Grigoriev I.V."/>
            <person name="Hibbett D.S."/>
        </authorList>
    </citation>
    <scope>NUCLEOTIDE SEQUENCE [LARGE SCALE GENOMIC DNA]</scope>
    <source>
        <strain evidence="3 4">HHB9708</strain>
    </source>
</reference>
<feature type="transmembrane region" description="Helical" evidence="2">
    <location>
        <begin position="77"/>
        <end position="96"/>
    </location>
</feature>
<dbReference type="Proteomes" id="UP000076722">
    <property type="component" value="Unassembled WGS sequence"/>
</dbReference>
<feature type="region of interest" description="Disordered" evidence="1">
    <location>
        <begin position="1"/>
        <end position="21"/>
    </location>
</feature>
<proteinExistence type="predicted"/>
<dbReference type="AlphaFoldDB" id="A0A164V779"/>
<accession>A0A164V779</accession>
<dbReference type="EMBL" id="KV419406">
    <property type="protein sequence ID" value="KZS93882.1"/>
    <property type="molecule type" value="Genomic_DNA"/>
</dbReference>
<keyword evidence="2" id="KW-0472">Membrane</keyword>
<name>A0A164V779_9AGAM</name>
<keyword evidence="2" id="KW-1133">Transmembrane helix</keyword>
<organism evidence="3 4">
    <name type="scientific">Sistotremastrum niveocremeum HHB9708</name>
    <dbReference type="NCBI Taxonomy" id="1314777"/>
    <lineage>
        <taxon>Eukaryota</taxon>
        <taxon>Fungi</taxon>
        <taxon>Dikarya</taxon>
        <taxon>Basidiomycota</taxon>
        <taxon>Agaricomycotina</taxon>
        <taxon>Agaricomycetes</taxon>
        <taxon>Sistotremastrales</taxon>
        <taxon>Sistotremastraceae</taxon>
        <taxon>Sertulicium</taxon>
        <taxon>Sertulicium niveocremeum</taxon>
    </lineage>
</organism>
<evidence type="ECO:0000313" key="4">
    <source>
        <dbReference type="Proteomes" id="UP000076722"/>
    </source>
</evidence>
<evidence type="ECO:0000256" key="1">
    <source>
        <dbReference type="SAM" id="MobiDB-lite"/>
    </source>
</evidence>
<keyword evidence="2" id="KW-0812">Transmembrane</keyword>